<proteinExistence type="predicted"/>
<dbReference type="PANTHER" id="PTHR33132">
    <property type="entry name" value="OSJNBB0118P14.9 PROTEIN"/>
    <property type="match status" value="1"/>
</dbReference>
<gene>
    <name evidence="1" type="ORF">RND71_017184</name>
</gene>
<dbReference type="AlphaFoldDB" id="A0AAE1V9S7"/>
<dbReference type="EMBL" id="JAVYJV010000009">
    <property type="protein sequence ID" value="KAK4361943.1"/>
    <property type="molecule type" value="Genomic_DNA"/>
</dbReference>
<name>A0AAE1V9S7_9SOLA</name>
<evidence type="ECO:0000313" key="2">
    <source>
        <dbReference type="Proteomes" id="UP001291623"/>
    </source>
</evidence>
<keyword evidence="2" id="KW-1185">Reference proteome</keyword>
<comment type="caution">
    <text evidence="1">The sequence shown here is derived from an EMBL/GenBank/DDBJ whole genome shotgun (WGS) entry which is preliminary data.</text>
</comment>
<protein>
    <submittedName>
        <fullName evidence="1">Uncharacterized protein</fullName>
    </submittedName>
</protein>
<evidence type="ECO:0000313" key="1">
    <source>
        <dbReference type="EMBL" id="KAK4361943.1"/>
    </source>
</evidence>
<sequence>MCYSEGPYWVGNHEKRERRGRYLPVMRAQVCAVSTGSTGADGSGIRKVQCVCSPTIHPGSFRCRHHHAHYKWVARLGNKPNHLATSVVEAL</sequence>
<dbReference type="PANTHER" id="PTHR33132:SF111">
    <property type="entry name" value="OS08G0167249 PROTEIN"/>
    <property type="match status" value="1"/>
</dbReference>
<organism evidence="1 2">
    <name type="scientific">Anisodus tanguticus</name>
    <dbReference type="NCBI Taxonomy" id="243964"/>
    <lineage>
        <taxon>Eukaryota</taxon>
        <taxon>Viridiplantae</taxon>
        <taxon>Streptophyta</taxon>
        <taxon>Embryophyta</taxon>
        <taxon>Tracheophyta</taxon>
        <taxon>Spermatophyta</taxon>
        <taxon>Magnoliopsida</taxon>
        <taxon>eudicotyledons</taxon>
        <taxon>Gunneridae</taxon>
        <taxon>Pentapetalae</taxon>
        <taxon>asterids</taxon>
        <taxon>lamiids</taxon>
        <taxon>Solanales</taxon>
        <taxon>Solanaceae</taxon>
        <taxon>Solanoideae</taxon>
        <taxon>Hyoscyameae</taxon>
        <taxon>Anisodus</taxon>
    </lineage>
</organism>
<dbReference type="Proteomes" id="UP001291623">
    <property type="component" value="Unassembled WGS sequence"/>
</dbReference>
<accession>A0AAE1V9S7</accession>
<reference evidence="1" key="1">
    <citation type="submission" date="2023-12" db="EMBL/GenBank/DDBJ databases">
        <title>Genome assembly of Anisodus tanguticus.</title>
        <authorList>
            <person name="Wang Y.-J."/>
        </authorList>
    </citation>
    <scope>NUCLEOTIDE SEQUENCE</scope>
    <source>
        <strain evidence="1">KB-2021</strain>
        <tissue evidence="1">Leaf</tissue>
    </source>
</reference>